<proteinExistence type="predicted"/>
<name>A0AA48LXJ8_9ZZZZ</name>
<gene>
    <name evidence="1" type="ORF">AMST5_00815</name>
</gene>
<evidence type="ECO:0000313" key="1">
    <source>
        <dbReference type="EMBL" id="CAJ0855243.1"/>
    </source>
</evidence>
<accession>A0AA48LXJ8</accession>
<dbReference type="Pfam" id="PF05402">
    <property type="entry name" value="PqqD"/>
    <property type="match status" value="1"/>
</dbReference>
<evidence type="ECO:0008006" key="2">
    <source>
        <dbReference type="Google" id="ProtNLM"/>
    </source>
</evidence>
<dbReference type="EMBL" id="OY288114">
    <property type="protein sequence ID" value="CAJ0855243.1"/>
    <property type="molecule type" value="Genomic_DNA"/>
</dbReference>
<dbReference type="Gene3D" id="1.10.10.1150">
    <property type="entry name" value="Coenzyme PQQ synthesis protein D (PqqD)"/>
    <property type="match status" value="1"/>
</dbReference>
<organism evidence="1">
    <name type="scientific">freshwater sediment metagenome</name>
    <dbReference type="NCBI Taxonomy" id="556182"/>
    <lineage>
        <taxon>unclassified sequences</taxon>
        <taxon>metagenomes</taxon>
        <taxon>ecological metagenomes</taxon>
    </lineage>
</organism>
<sequence>MIHLGNQTYRKCEGVEVVEVPDEGYAVYDETSARLIFLNVTAAFVLEACDGSRNTKAIAESLQKVFHLPTLPDSDVKTCIDSLISVGLVEHIRAPASSSVFSFFKKLVLPS</sequence>
<reference evidence="1" key="1">
    <citation type="submission" date="2023-07" db="EMBL/GenBank/DDBJ databases">
        <authorList>
            <person name="Pelsma A.J. K."/>
        </authorList>
    </citation>
    <scope>NUCLEOTIDE SEQUENCE</scope>
</reference>
<protein>
    <recommendedName>
        <fullName evidence="2">PqqD family protein</fullName>
    </recommendedName>
</protein>
<dbReference type="AlphaFoldDB" id="A0AA48LXJ8"/>
<dbReference type="InterPro" id="IPR008792">
    <property type="entry name" value="PQQD"/>
</dbReference>
<dbReference type="InterPro" id="IPR041881">
    <property type="entry name" value="PqqD_sf"/>
</dbReference>